<dbReference type="RefSeq" id="WP_175529357.1">
    <property type="nucleotide sequence ID" value="NZ_FNFE01000006.1"/>
</dbReference>
<feature type="region of interest" description="Disordered" evidence="1">
    <location>
        <begin position="143"/>
        <end position="187"/>
    </location>
</feature>
<feature type="region of interest" description="Disordered" evidence="1">
    <location>
        <begin position="91"/>
        <end position="124"/>
    </location>
</feature>
<sequence>MPETEQQDKTLAETVVREAVGMGMESPLRDSILEAVEEADGSTGGKTNLPLAGALFGAGAALGFLAGRQSPELEDTSLEDLQEPEIIEDVVEETTSTAEETMNDDDSEAEMDAEAEGESGSSRLPRMLLVVGLLAGVALIRRRLSADEEDEWEPIEEFEPATSAEPEEFDEEDEMEVDADDEEEEEE</sequence>
<accession>A0A1G9DTY1</accession>
<name>A0A1G9DTY1_9EURY</name>
<gene>
    <name evidence="2" type="ORF">SAMN04515672_3622</name>
</gene>
<protein>
    <recommendedName>
        <fullName evidence="4">MYXO-CTERM domain-containing protein</fullName>
    </recommendedName>
</protein>
<feature type="compositionally biased region" description="Acidic residues" evidence="1">
    <location>
        <begin position="147"/>
        <end position="187"/>
    </location>
</feature>
<keyword evidence="3" id="KW-1185">Reference proteome</keyword>
<proteinExistence type="predicted"/>
<dbReference type="AlphaFoldDB" id="A0A1G9DTY1"/>
<dbReference type="EMBL" id="FNFE01000006">
    <property type="protein sequence ID" value="SDK67331.1"/>
    <property type="molecule type" value="Genomic_DNA"/>
</dbReference>
<dbReference type="Proteomes" id="UP000198882">
    <property type="component" value="Unassembled WGS sequence"/>
</dbReference>
<feature type="compositionally biased region" description="Acidic residues" evidence="1">
    <location>
        <begin position="101"/>
        <end position="117"/>
    </location>
</feature>
<evidence type="ECO:0000313" key="3">
    <source>
        <dbReference type="Proteomes" id="UP000198882"/>
    </source>
</evidence>
<evidence type="ECO:0000256" key="1">
    <source>
        <dbReference type="SAM" id="MobiDB-lite"/>
    </source>
</evidence>
<reference evidence="3" key="1">
    <citation type="submission" date="2016-10" db="EMBL/GenBank/DDBJ databases">
        <authorList>
            <person name="Varghese N."/>
            <person name="Submissions S."/>
        </authorList>
    </citation>
    <scope>NUCLEOTIDE SEQUENCE [LARGE SCALE GENOMIC DNA]</scope>
    <source>
        <strain evidence="3">B4,CECT 8067,JCM 17497</strain>
    </source>
</reference>
<dbReference type="OrthoDB" id="206502at2157"/>
<evidence type="ECO:0008006" key="4">
    <source>
        <dbReference type="Google" id="ProtNLM"/>
    </source>
</evidence>
<evidence type="ECO:0000313" key="2">
    <source>
        <dbReference type="EMBL" id="SDK67331.1"/>
    </source>
</evidence>
<organism evidence="2 3">
    <name type="scientific">Natronorubrum texcoconense</name>
    <dbReference type="NCBI Taxonomy" id="1095776"/>
    <lineage>
        <taxon>Archaea</taxon>
        <taxon>Methanobacteriati</taxon>
        <taxon>Methanobacteriota</taxon>
        <taxon>Stenosarchaea group</taxon>
        <taxon>Halobacteria</taxon>
        <taxon>Halobacteriales</taxon>
        <taxon>Natrialbaceae</taxon>
        <taxon>Natronorubrum</taxon>
    </lineage>
</organism>